<sequence length="274" mass="31612">MLYYDLTSEDKKKLGVEIELTRKEFEEIEPIFREYAKQRTTKLLIQTNYPEYPYYMSGSASYFFYRNKHFLLTCEHCVKDVAPIDRTSLVKALCNTDNGMTVARINSHRRDVEMDLAVFELESDYCNSNNFVGHAFVVEKQIKKDYINYLENQNNVILLCGSSSDESSGIDFDTGKGIISNGVIITFYNNYNYEYDLLNINISNIGFTIEGGYREINEVKGLSGSWIYCYQRGDRIPFKGIGMIVRGSRDSGNMWALGIDKITSFIDSQYFNQP</sequence>
<organism evidence="2 3">
    <name type="scientific">Paenibacillus baimaensis</name>
    <dbReference type="NCBI Taxonomy" id="2982185"/>
    <lineage>
        <taxon>Bacteria</taxon>
        <taxon>Bacillati</taxon>
        <taxon>Bacillota</taxon>
        <taxon>Bacilli</taxon>
        <taxon>Bacillales</taxon>
        <taxon>Paenibacillaceae</taxon>
        <taxon>Paenibacillus</taxon>
    </lineage>
</organism>
<evidence type="ECO:0000256" key="1">
    <source>
        <dbReference type="ARBA" id="ARBA00022825"/>
    </source>
</evidence>
<evidence type="ECO:0000313" key="3">
    <source>
        <dbReference type="Proteomes" id="UP001652445"/>
    </source>
</evidence>
<reference evidence="2 3" key="1">
    <citation type="submission" date="2022-09" db="EMBL/GenBank/DDBJ databases">
        <authorList>
            <person name="Han X.L."/>
            <person name="Wang Q."/>
            <person name="Lu T."/>
        </authorList>
    </citation>
    <scope>NUCLEOTIDE SEQUENCE [LARGE SCALE GENOMIC DNA]</scope>
    <source>
        <strain evidence="2 3">WQ 127069</strain>
    </source>
</reference>
<gene>
    <name evidence="2" type="ORF">OB236_14440</name>
</gene>
<keyword evidence="1" id="KW-0720">Serine protease</keyword>
<dbReference type="RefSeq" id="WP_262684615.1">
    <property type="nucleotide sequence ID" value="NZ_JAOQIO010000043.1"/>
</dbReference>
<comment type="caution">
    <text evidence="2">The sequence shown here is derived from an EMBL/GenBank/DDBJ whole genome shotgun (WGS) entry which is preliminary data.</text>
</comment>
<dbReference type="EMBL" id="JAOQIO010000043">
    <property type="protein sequence ID" value="MCU6793311.1"/>
    <property type="molecule type" value="Genomic_DNA"/>
</dbReference>
<keyword evidence="2" id="KW-0645">Protease</keyword>
<dbReference type="GO" id="GO:0006508">
    <property type="term" value="P:proteolysis"/>
    <property type="evidence" value="ECO:0007669"/>
    <property type="project" value="UniProtKB-KW"/>
</dbReference>
<dbReference type="Proteomes" id="UP001652445">
    <property type="component" value="Unassembled WGS sequence"/>
</dbReference>
<keyword evidence="3" id="KW-1185">Reference proteome</keyword>
<name>A0ABT2UGP6_9BACL</name>
<keyword evidence="1" id="KW-0378">Hydrolase</keyword>
<dbReference type="SUPFAM" id="SSF50494">
    <property type="entry name" value="Trypsin-like serine proteases"/>
    <property type="match status" value="1"/>
</dbReference>
<evidence type="ECO:0000313" key="2">
    <source>
        <dbReference type="EMBL" id="MCU6793311.1"/>
    </source>
</evidence>
<proteinExistence type="predicted"/>
<protein>
    <submittedName>
        <fullName evidence="2">Serine protease</fullName>
    </submittedName>
</protein>
<accession>A0ABT2UGP6</accession>
<dbReference type="InterPro" id="IPR009003">
    <property type="entry name" value="Peptidase_S1_PA"/>
</dbReference>
<dbReference type="GO" id="GO:0008233">
    <property type="term" value="F:peptidase activity"/>
    <property type="evidence" value="ECO:0007669"/>
    <property type="project" value="UniProtKB-KW"/>
</dbReference>